<evidence type="ECO:0000256" key="1">
    <source>
        <dbReference type="ARBA" id="ARBA00023015"/>
    </source>
</evidence>
<dbReference type="PROSITE" id="PS01081">
    <property type="entry name" value="HTH_TETR_1"/>
    <property type="match status" value="1"/>
</dbReference>
<gene>
    <name evidence="6" type="ORF">ACERLL_09910</name>
</gene>
<evidence type="ECO:0000256" key="4">
    <source>
        <dbReference type="PROSITE-ProRule" id="PRU00335"/>
    </source>
</evidence>
<dbReference type="PROSITE" id="PS50977">
    <property type="entry name" value="HTH_TETR_2"/>
    <property type="match status" value="1"/>
</dbReference>
<dbReference type="Pfam" id="PF17938">
    <property type="entry name" value="TetR_C_29"/>
    <property type="match status" value="1"/>
</dbReference>
<dbReference type="InterPro" id="IPR041474">
    <property type="entry name" value="NicS_C"/>
</dbReference>
<evidence type="ECO:0000313" key="6">
    <source>
        <dbReference type="EMBL" id="MFA9461138.1"/>
    </source>
</evidence>
<name>A0ABV4TX70_9GAMM</name>
<dbReference type="InterPro" id="IPR036271">
    <property type="entry name" value="Tet_transcr_reg_TetR-rel_C_sf"/>
</dbReference>
<keyword evidence="2 4" id="KW-0238">DNA-binding</keyword>
<evidence type="ECO:0000259" key="5">
    <source>
        <dbReference type="PROSITE" id="PS50977"/>
    </source>
</evidence>
<reference evidence="6 7" key="1">
    <citation type="submission" date="2024-08" db="EMBL/GenBank/DDBJ databases">
        <title>Whole-genome sequencing of halo(alkali)philic microorganisms from hypersaline lakes.</title>
        <authorList>
            <person name="Sorokin D.Y."/>
            <person name="Merkel A.Y."/>
            <person name="Messina E."/>
            <person name="Yakimov M."/>
        </authorList>
    </citation>
    <scope>NUCLEOTIDE SEQUENCE [LARGE SCALE GENOMIC DNA]</scope>
    <source>
        <strain evidence="6 7">Cl-TMA</strain>
    </source>
</reference>
<dbReference type="InterPro" id="IPR009057">
    <property type="entry name" value="Homeodomain-like_sf"/>
</dbReference>
<dbReference type="EMBL" id="JBGUAW010000006">
    <property type="protein sequence ID" value="MFA9461138.1"/>
    <property type="molecule type" value="Genomic_DNA"/>
</dbReference>
<keyword evidence="1" id="KW-0805">Transcription regulation</keyword>
<dbReference type="InterPro" id="IPR023772">
    <property type="entry name" value="DNA-bd_HTH_TetR-type_CS"/>
</dbReference>
<dbReference type="Gene3D" id="1.10.10.60">
    <property type="entry name" value="Homeodomain-like"/>
    <property type="match status" value="1"/>
</dbReference>
<dbReference type="SUPFAM" id="SSF48498">
    <property type="entry name" value="Tetracyclin repressor-like, C-terminal domain"/>
    <property type="match status" value="1"/>
</dbReference>
<evidence type="ECO:0000313" key="7">
    <source>
        <dbReference type="Proteomes" id="UP001575181"/>
    </source>
</evidence>
<dbReference type="PANTHER" id="PTHR30055:SF234">
    <property type="entry name" value="HTH-TYPE TRANSCRIPTIONAL REGULATOR BETI"/>
    <property type="match status" value="1"/>
</dbReference>
<keyword evidence="7" id="KW-1185">Reference proteome</keyword>
<evidence type="ECO:0000256" key="2">
    <source>
        <dbReference type="ARBA" id="ARBA00023125"/>
    </source>
</evidence>
<accession>A0ABV4TX70</accession>
<dbReference type="PANTHER" id="PTHR30055">
    <property type="entry name" value="HTH-TYPE TRANSCRIPTIONAL REGULATOR RUTR"/>
    <property type="match status" value="1"/>
</dbReference>
<feature type="DNA-binding region" description="H-T-H motif" evidence="4">
    <location>
        <begin position="31"/>
        <end position="50"/>
    </location>
</feature>
<evidence type="ECO:0000256" key="3">
    <source>
        <dbReference type="ARBA" id="ARBA00023163"/>
    </source>
</evidence>
<sequence>MTEVRESADGCRRITEVAARLFARHGFKGVSMAALAREAGLSKAAIFHHFPSKEALYYHVILQACQETTAFLQGVLGEDEQAEKALAEFARYHIHHLFNHAQVGQLIFRELLDGESERIRTLAQEVYGDNFQRMVELVQRGQEAGLFGREHDPALVTTVLVGSQIFFFQAREMLSHTPGIAFADDPDQFAEGMLHLLMEGLKPR</sequence>
<dbReference type="InterPro" id="IPR050109">
    <property type="entry name" value="HTH-type_TetR-like_transc_reg"/>
</dbReference>
<dbReference type="InterPro" id="IPR001647">
    <property type="entry name" value="HTH_TetR"/>
</dbReference>
<comment type="caution">
    <text evidence="6">The sequence shown here is derived from an EMBL/GenBank/DDBJ whole genome shotgun (WGS) entry which is preliminary data.</text>
</comment>
<dbReference type="Pfam" id="PF00440">
    <property type="entry name" value="TetR_N"/>
    <property type="match status" value="1"/>
</dbReference>
<organism evidence="6 7">
    <name type="scientific">Thiohalorhabdus methylotrophus</name>
    <dbReference type="NCBI Taxonomy" id="3242694"/>
    <lineage>
        <taxon>Bacteria</taxon>
        <taxon>Pseudomonadati</taxon>
        <taxon>Pseudomonadota</taxon>
        <taxon>Gammaproteobacteria</taxon>
        <taxon>Thiohalorhabdales</taxon>
        <taxon>Thiohalorhabdaceae</taxon>
        <taxon>Thiohalorhabdus</taxon>
    </lineage>
</organism>
<dbReference type="PRINTS" id="PR00455">
    <property type="entry name" value="HTHTETR"/>
</dbReference>
<dbReference type="Proteomes" id="UP001575181">
    <property type="component" value="Unassembled WGS sequence"/>
</dbReference>
<proteinExistence type="predicted"/>
<dbReference type="SUPFAM" id="SSF46689">
    <property type="entry name" value="Homeodomain-like"/>
    <property type="match status" value="1"/>
</dbReference>
<feature type="domain" description="HTH tetR-type" evidence="5">
    <location>
        <begin position="8"/>
        <end position="68"/>
    </location>
</feature>
<protein>
    <submittedName>
        <fullName evidence="6">TetR/AcrR family transcriptional regulator</fullName>
    </submittedName>
</protein>
<keyword evidence="3" id="KW-0804">Transcription</keyword>
<dbReference type="Gene3D" id="1.10.357.10">
    <property type="entry name" value="Tetracycline Repressor, domain 2"/>
    <property type="match status" value="1"/>
</dbReference>
<dbReference type="RefSeq" id="WP_373655924.1">
    <property type="nucleotide sequence ID" value="NZ_JBGUAW010000006.1"/>
</dbReference>